<dbReference type="EMBL" id="JANPWB010000011">
    <property type="protein sequence ID" value="KAJ1126704.1"/>
    <property type="molecule type" value="Genomic_DNA"/>
</dbReference>
<evidence type="ECO:0000256" key="1">
    <source>
        <dbReference type="SAM" id="MobiDB-lite"/>
    </source>
</evidence>
<keyword evidence="3" id="KW-1185">Reference proteome</keyword>
<comment type="caution">
    <text evidence="2">The sequence shown here is derived from an EMBL/GenBank/DDBJ whole genome shotgun (WGS) entry which is preliminary data.</text>
</comment>
<organism evidence="2 3">
    <name type="scientific">Pleurodeles waltl</name>
    <name type="common">Iberian ribbed newt</name>
    <dbReference type="NCBI Taxonomy" id="8319"/>
    <lineage>
        <taxon>Eukaryota</taxon>
        <taxon>Metazoa</taxon>
        <taxon>Chordata</taxon>
        <taxon>Craniata</taxon>
        <taxon>Vertebrata</taxon>
        <taxon>Euteleostomi</taxon>
        <taxon>Amphibia</taxon>
        <taxon>Batrachia</taxon>
        <taxon>Caudata</taxon>
        <taxon>Salamandroidea</taxon>
        <taxon>Salamandridae</taxon>
        <taxon>Pleurodelinae</taxon>
        <taxon>Pleurodeles</taxon>
    </lineage>
</organism>
<protein>
    <submittedName>
        <fullName evidence="2">Uncharacterized protein</fullName>
    </submittedName>
</protein>
<feature type="compositionally biased region" description="Basic and acidic residues" evidence="1">
    <location>
        <begin position="82"/>
        <end position="92"/>
    </location>
</feature>
<proteinExistence type="predicted"/>
<dbReference type="AlphaFoldDB" id="A0AAV7PFZ3"/>
<evidence type="ECO:0000313" key="3">
    <source>
        <dbReference type="Proteomes" id="UP001066276"/>
    </source>
</evidence>
<sequence length="141" mass="15618">MFSPARRQRYPGAAEDEQTGQQCGHPDPVEPVPTLNSDYSRAKGAGPGSATLSEGDRSWRLTPRPRLRHHDVARSKPTKTKQAAEEQAKDLQEATQYPTNSFTVVREEQYMNFDTNVGSSCTLSVDLNKGTEVTPRTVDNL</sequence>
<accession>A0AAV7PFZ3</accession>
<name>A0AAV7PFZ3_PLEWA</name>
<evidence type="ECO:0000313" key="2">
    <source>
        <dbReference type="EMBL" id="KAJ1126704.1"/>
    </source>
</evidence>
<gene>
    <name evidence="2" type="ORF">NDU88_005110</name>
</gene>
<feature type="region of interest" description="Disordered" evidence="1">
    <location>
        <begin position="1"/>
        <end position="95"/>
    </location>
</feature>
<dbReference type="Proteomes" id="UP001066276">
    <property type="component" value="Chromosome 7"/>
</dbReference>
<reference evidence="2" key="1">
    <citation type="journal article" date="2022" name="bioRxiv">
        <title>Sequencing and chromosome-scale assembly of the giantPleurodeles waltlgenome.</title>
        <authorList>
            <person name="Brown T."/>
            <person name="Elewa A."/>
            <person name="Iarovenko S."/>
            <person name="Subramanian E."/>
            <person name="Araus A.J."/>
            <person name="Petzold A."/>
            <person name="Susuki M."/>
            <person name="Suzuki K.-i.T."/>
            <person name="Hayashi T."/>
            <person name="Toyoda A."/>
            <person name="Oliveira C."/>
            <person name="Osipova E."/>
            <person name="Leigh N.D."/>
            <person name="Simon A."/>
            <person name="Yun M.H."/>
        </authorList>
    </citation>
    <scope>NUCLEOTIDE SEQUENCE</scope>
    <source>
        <strain evidence="2">20211129_DDA</strain>
        <tissue evidence="2">Liver</tissue>
    </source>
</reference>
<feature type="compositionally biased region" description="Basic residues" evidence="1">
    <location>
        <begin position="63"/>
        <end position="79"/>
    </location>
</feature>